<organism evidence="3 4">
    <name type="scientific">Pseudosulfitobacter koreensis</name>
    <dbReference type="NCBI Taxonomy" id="2968472"/>
    <lineage>
        <taxon>Bacteria</taxon>
        <taxon>Pseudomonadati</taxon>
        <taxon>Pseudomonadota</taxon>
        <taxon>Alphaproteobacteria</taxon>
        <taxon>Rhodobacterales</taxon>
        <taxon>Roseobacteraceae</taxon>
        <taxon>Pseudosulfitobacter</taxon>
    </lineage>
</organism>
<dbReference type="RefSeq" id="WP_258294456.1">
    <property type="nucleotide sequence ID" value="NZ_JANKJG010000005.1"/>
</dbReference>
<keyword evidence="4" id="KW-1185">Reference proteome</keyword>
<dbReference type="PANTHER" id="PTHR30189:SF1">
    <property type="entry name" value="LPS-ASSEMBLY PROTEIN LPTD"/>
    <property type="match status" value="1"/>
</dbReference>
<comment type="caution">
    <text evidence="3">The sequence shown here is derived from an EMBL/GenBank/DDBJ whole genome shotgun (WGS) entry which is preliminary data.</text>
</comment>
<evidence type="ECO:0000259" key="2">
    <source>
        <dbReference type="Pfam" id="PF04453"/>
    </source>
</evidence>
<comment type="similarity">
    <text evidence="1">Belongs to the LptD family.</text>
</comment>
<dbReference type="InterPro" id="IPR020889">
    <property type="entry name" value="LipoPS_assembly_LptD"/>
</dbReference>
<protein>
    <recommendedName>
        <fullName evidence="1">LPS-assembly protein LptD</fullName>
    </recommendedName>
</protein>
<comment type="caution">
    <text evidence="1">Lacks conserved residue(s) required for the propagation of feature annotation.</text>
</comment>
<accession>A0ABT1Z0Q8</accession>
<comment type="subcellular location">
    <subcellularLocation>
        <location evidence="1">Cell outer membrane</location>
    </subcellularLocation>
</comment>
<feature type="domain" description="LptD C-terminal" evidence="2">
    <location>
        <begin position="293"/>
        <end position="662"/>
    </location>
</feature>
<comment type="function">
    <text evidence="1">Involved in the assembly of lipopolysaccharide (LPS) at the surface of the outer membrane.</text>
</comment>
<comment type="subunit">
    <text evidence="1">Component of the lipopolysaccharide transport and assembly complex.</text>
</comment>
<reference evidence="3" key="1">
    <citation type="submission" date="2022-07" db="EMBL/GenBank/DDBJ databases">
        <title>Pseudosulfitobacter sp. strain AP-MA-4, whole genome sequence.</title>
        <authorList>
            <person name="Jiang Y."/>
        </authorList>
    </citation>
    <scope>NUCLEOTIDE SEQUENCE</scope>
    <source>
        <strain evidence="3">AP-MA-4</strain>
    </source>
</reference>
<dbReference type="InterPro" id="IPR050218">
    <property type="entry name" value="LptD"/>
</dbReference>
<dbReference type="EMBL" id="JANKJG010000005">
    <property type="protein sequence ID" value="MCR8826729.1"/>
    <property type="molecule type" value="Genomic_DNA"/>
</dbReference>
<dbReference type="InterPro" id="IPR007543">
    <property type="entry name" value="LptD_C"/>
</dbReference>
<keyword evidence="1" id="KW-0732">Signal</keyword>
<keyword evidence="1" id="KW-0998">Cell outer membrane</keyword>
<evidence type="ECO:0000256" key="1">
    <source>
        <dbReference type="HAMAP-Rule" id="MF_01411"/>
    </source>
</evidence>
<dbReference type="Proteomes" id="UP001165396">
    <property type="component" value="Unassembled WGS sequence"/>
</dbReference>
<evidence type="ECO:0000313" key="4">
    <source>
        <dbReference type="Proteomes" id="UP001165396"/>
    </source>
</evidence>
<evidence type="ECO:0000313" key="3">
    <source>
        <dbReference type="EMBL" id="MCR8826729.1"/>
    </source>
</evidence>
<proteinExistence type="inferred from homology"/>
<dbReference type="Pfam" id="PF04453">
    <property type="entry name" value="LptD"/>
    <property type="match status" value="1"/>
</dbReference>
<gene>
    <name evidence="1 3" type="primary">lptD</name>
    <name evidence="3" type="ORF">NTA49_09285</name>
</gene>
<dbReference type="PANTHER" id="PTHR30189">
    <property type="entry name" value="LPS-ASSEMBLY PROTEIN"/>
    <property type="match status" value="1"/>
</dbReference>
<keyword evidence="1" id="KW-0472">Membrane</keyword>
<name>A0ABT1Z0Q8_9RHOB</name>
<sequence precursor="true">MPRTAEVVRTLSHILRPHILLAAALMATPLAAQNRAVPPQPVAGQQQTPAVLVADDVIVTRDRVLTARGNVEAYHGTTRLRASAISYDEKTGVLDITGPITIEDGDDVVIVADQAELSRNLQDGLLVGARMVLNQQLQLAAVEMNRVGGRYTQLYKTAVTSCHVCDDGRPPLWQIRARRVVHDKQAQQLYFDDAQFRIGNVPVFYIPRLRLPDPTLERASGFLIPSLSSDTQLGTGIKVPYFIKLGDHRDLTLTPYLTGRTKTLEFRYRQAFRNGRISFLGALSDDELQPSDTRGYLFGNGRFDLRRDFVLTFNIETTTDTAYLTDYGYSGKDRLESAVELARVRRDEYISFRYTNFRSLRDSEDNDTIPTNVLNATFERRHFPRAFGGELRFTGNAHAHYRNSDVDTDANLDGIVDGRDVQRINVEAEWLRSWTLVGGVRAEASLGIEADAFTVAQDAFFPDSDAGLTPQAQLVLRYPLVRHGADGSTQLLEPLLQVGFIGGSDLDVPNDESTRVEFDEGNLLTLSRFPRPDRRERGAVAAYGVNWSRFDPAGWEARVTLGQVVRRQAALDYSDTSGLSGTTSDILFAGQLKNRNGLAVTGRTVFNDGFDVAKAELRGDWIGQRATVGGSYVWLGEDPAEDRAIAVSELTLASSYDLNQNWTAAANWRYDLADNRSAYAGAGLTYNNECVSARFSVSRRYSSSTSIEPSTNLGFTVSLRGFSVSQGTEKYVRSCGKQAK</sequence>
<dbReference type="HAMAP" id="MF_01411">
    <property type="entry name" value="LPS_assembly_LptD"/>
    <property type="match status" value="1"/>
</dbReference>
<feature type="chain" id="PRO_5044934106" description="LPS-assembly protein LptD" evidence="1">
    <location>
        <begin position="33"/>
        <end position="740"/>
    </location>
</feature>
<feature type="signal peptide" evidence="1">
    <location>
        <begin position="1"/>
        <end position="32"/>
    </location>
</feature>